<evidence type="ECO:0008006" key="4">
    <source>
        <dbReference type="Google" id="ProtNLM"/>
    </source>
</evidence>
<dbReference type="Gene3D" id="1.10.1220.10">
    <property type="entry name" value="Met repressor-like"/>
    <property type="match status" value="1"/>
</dbReference>
<dbReference type="SUPFAM" id="SSF47598">
    <property type="entry name" value="Ribbon-helix-helix"/>
    <property type="match status" value="1"/>
</dbReference>
<sequence>MAPMLCHHGTMDLEPFVERARRELALAADPDGRHRAVAERMASALAPTIRLTLLDALSAAADDITRELSPGAVEVRLRGGEPSFAVTPPPGAAAPDAETTEPGGTTVVPPDADDGPMTRINLRLSEGLKARIESAADTEGRSINAWLVRAASAVLEARGPGTARVVSGGRQRLTGWVR</sequence>
<organism evidence="2 3">
    <name type="scientific">Stackebrandtia albiflava</name>
    <dbReference type="NCBI Taxonomy" id="406432"/>
    <lineage>
        <taxon>Bacteria</taxon>
        <taxon>Bacillati</taxon>
        <taxon>Actinomycetota</taxon>
        <taxon>Actinomycetes</taxon>
        <taxon>Glycomycetales</taxon>
        <taxon>Glycomycetaceae</taxon>
        <taxon>Stackebrandtia</taxon>
    </lineage>
</organism>
<reference evidence="2 3" key="1">
    <citation type="journal article" date="2013" name="Stand. Genomic Sci.">
        <title>Genomic Encyclopedia of Type Strains, Phase I: The one thousand microbial genomes (KMG-I) project.</title>
        <authorList>
            <person name="Kyrpides N.C."/>
            <person name="Woyke T."/>
            <person name="Eisen J.A."/>
            <person name="Garrity G."/>
            <person name="Lilburn T.G."/>
            <person name="Beck B.J."/>
            <person name="Whitman W.B."/>
            <person name="Hugenholtz P."/>
            <person name="Klenk H.P."/>
        </authorList>
    </citation>
    <scope>NUCLEOTIDE SEQUENCE [LARGE SCALE GENOMIC DNA]</scope>
    <source>
        <strain evidence="2 3">DSM 45044</strain>
    </source>
</reference>
<name>A0A562UYC8_9ACTN</name>
<dbReference type="GO" id="GO:0006355">
    <property type="term" value="P:regulation of DNA-templated transcription"/>
    <property type="evidence" value="ECO:0007669"/>
    <property type="project" value="InterPro"/>
</dbReference>
<dbReference type="AlphaFoldDB" id="A0A562UYC8"/>
<evidence type="ECO:0000313" key="2">
    <source>
        <dbReference type="EMBL" id="TWJ10641.1"/>
    </source>
</evidence>
<protein>
    <recommendedName>
        <fullName evidence="4">HicB-like protein involved in pilus formation</fullName>
    </recommendedName>
</protein>
<dbReference type="InterPro" id="IPR013321">
    <property type="entry name" value="Arc_rbn_hlx_hlx"/>
</dbReference>
<dbReference type="EMBL" id="VLLL01000007">
    <property type="protein sequence ID" value="TWJ10641.1"/>
    <property type="molecule type" value="Genomic_DNA"/>
</dbReference>
<feature type="compositionally biased region" description="Low complexity" evidence="1">
    <location>
        <begin position="100"/>
        <end position="110"/>
    </location>
</feature>
<evidence type="ECO:0000256" key="1">
    <source>
        <dbReference type="SAM" id="MobiDB-lite"/>
    </source>
</evidence>
<dbReference type="OrthoDB" id="5193907at2"/>
<feature type="region of interest" description="Disordered" evidence="1">
    <location>
        <begin position="82"/>
        <end position="115"/>
    </location>
</feature>
<keyword evidence="3" id="KW-1185">Reference proteome</keyword>
<dbReference type="InterPro" id="IPR010985">
    <property type="entry name" value="Ribbon_hlx_hlx"/>
</dbReference>
<accession>A0A562UYC8</accession>
<evidence type="ECO:0000313" key="3">
    <source>
        <dbReference type="Proteomes" id="UP000321617"/>
    </source>
</evidence>
<comment type="caution">
    <text evidence="2">The sequence shown here is derived from an EMBL/GenBank/DDBJ whole genome shotgun (WGS) entry which is preliminary data.</text>
</comment>
<proteinExistence type="predicted"/>
<dbReference type="Proteomes" id="UP000321617">
    <property type="component" value="Unassembled WGS sequence"/>
</dbReference>
<gene>
    <name evidence="2" type="ORF">LX16_4061</name>
</gene>